<dbReference type="EnsemblPlants" id="evm.model.10.593">
    <property type="protein sequence ID" value="cds.evm.model.10.593"/>
    <property type="gene ID" value="evm.TU.10.593"/>
</dbReference>
<feature type="domain" description="Zinc knuckle CX2CX4HX4C" evidence="2">
    <location>
        <begin position="142"/>
        <end position="169"/>
    </location>
</feature>
<evidence type="ECO:0000313" key="4">
    <source>
        <dbReference type="Proteomes" id="UP000596661"/>
    </source>
</evidence>
<feature type="compositionally biased region" description="Low complexity" evidence="1">
    <location>
        <begin position="425"/>
        <end position="434"/>
    </location>
</feature>
<accession>A0A803QPG8</accession>
<feature type="region of interest" description="Disordered" evidence="1">
    <location>
        <begin position="403"/>
        <end position="441"/>
    </location>
</feature>
<protein>
    <recommendedName>
        <fullName evidence="2">Zinc knuckle CX2CX4HX4C domain-containing protein</fullName>
    </recommendedName>
</protein>
<dbReference type="Proteomes" id="UP000596661">
    <property type="component" value="Unassembled WGS sequence"/>
</dbReference>
<reference evidence="3" key="1">
    <citation type="submission" date="2021-03" db="UniProtKB">
        <authorList>
            <consortium name="EnsemblPlants"/>
        </authorList>
    </citation>
    <scope>IDENTIFICATION</scope>
</reference>
<dbReference type="InterPro" id="IPR025836">
    <property type="entry name" value="Zn_knuckle_CX2CX4HX4C"/>
</dbReference>
<keyword evidence="4" id="KW-1185">Reference proteome</keyword>
<dbReference type="PANTHER" id="PTHR31286:SF178">
    <property type="entry name" value="DUF4283 DOMAIN-CONTAINING PROTEIN"/>
    <property type="match status" value="1"/>
</dbReference>
<dbReference type="EMBL" id="UZAU01000806">
    <property type="status" value="NOT_ANNOTATED_CDS"/>
    <property type="molecule type" value="Genomic_DNA"/>
</dbReference>
<evidence type="ECO:0000313" key="3">
    <source>
        <dbReference type="EnsemblPlants" id="cds.evm.model.10.593"/>
    </source>
</evidence>
<sequence length="441" mass="49676">MAQEDMEAEIPGKSTGEMDEMRQLFLDSMTLELEPDVELSAEVTKKGILASTFGRRELARGRVKEFLSKIWKLEEAHGLPTPYLTWENTDVIARKVGEYIDFDRATRTTIARRGFLKFQVDILLNQRLVAGFYLNISRDRKEWVQFKYHKLPAVCFTCGHLAHSYGKCDRPMEYAYPPVGKAVPLYGAWIKVGVPIRSCFDPAIPRMKVIDVVRQSEIGEPVGARNKGKSGAKKACIEKQWKEASSGNESQLRQRLRLSPRSRTHPMTNIDNRRRDEGIIANLMADIGPTRDQMVEIPHEKICKSRVPHQHPEPTYVTWPTDSNLEEVIHQVLDPAQSKELGPNQIVVSHENTNFSTSGVSFSGAKKRKATVTIVPLITTGDDVKALGEKTPSTPVTMLPQLEINTFVPGSSSREENSKRRSYNRKGGTSSGGRTRSKTEW</sequence>
<dbReference type="AlphaFoldDB" id="A0A803QPG8"/>
<dbReference type="PANTHER" id="PTHR31286">
    <property type="entry name" value="GLYCINE-RICH CELL WALL STRUCTURAL PROTEIN 1.8-LIKE"/>
    <property type="match status" value="1"/>
</dbReference>
<name>A0A803QPG8_CANSA</name>
<evidence type="ECO:0000256" key="1">
    <source>
        <dbReference type="SAM" id="MobiDB-lite"/>
    </source>
</evidence>
<proteinExistence type="predicted"/>
<dbReference type="Gramene" id="evm.model.10.593">
    <property type="protein sequence ID" value="cds.evm.model.10.593"/>
    <property type="gene ID" value="evm.TU.10.593"/>
</dbReference>
<dbReference type="InterPro" id="IPR040256">
    <property type="entry name" value="At4g02000-like"/>
</dbReference>
<evidence type="ECO:0000259" key="2">
    <source>
        <dbReference type="Pfam" id="PF14392"/>
    </source>
</evidence>
<dbReference type="Pfam" id="PF14392">
    <property type="entry name" value="zf-CCHC_4"/>
    <property type="match status" value="1"/>
</dbReference>
<organism evidence="3 4">
    <name type="scientific">Cannabis sativa</name>
    <name type="common">Hemp</name>
    <name type="synonym">Marijuana</name>
    <dbReference type="NCBI Taxonomy" id="3483"/>
    <lineage>
        <taxon>Eukaryota</taxon>
        <taxon>Viridiplantae</taxon>
        <taxon>Streptophyta</taxon>
        <taxon>Embryophyta</taxon>
        <taxon>Tracheophyta</taxon>
        <taxon>Spermatophyta</taxon>
        <taxon>Magnoliopsida</taxon>
        <taxon>eudicotyledons</taxon>
        <taxon>Gunneridae</taxon>
        <taxon>Pentapetalae</taxon>
        <taxon>rosids</taxon>
        <taxon>fabids</taxon>
        <taxon>Rosales</taxon>
        <taxon>Cannabaceae</taxon>
        <taxon>Cannabis</taxon>
    </lineage>
</organism>